<feature type="compositionally biased region" description="Basic residues" evidence="1">
    <location>
        <begin position="1"/>
        <end position="18"/>
    </location>
</feature>
<feature type="compositionally biased region" description="Low complexity" evidence="1">
    <location>
        <begin position="68"/>
        <end position="86"/>
    </location>
</feature>
<dbReference type="PANTHER" id="PTHR12785">
    <property type="entry name" value="SPLICING FACTOR 3B"/>
    <property type="match status" value="1"/>
</dbReference>
<feature type="compositionally biased region" description="Basic and acidic residues" evidence="1">
    <location>
        <begin position="399"/>
        <end position="410"/>
    </location>
</feature>
<dbReference type="Pfam" id="PF04046">
    <property type="entry name" value="PSP"/>
    <property type="match status" value="1"/>
</dbReference>
<evidence type="ECO:0000313" key="4">
    <source>
        <dbReference type="Proteomes" id="UP000800041"/>
    </source>
</evidence>
<dbReference type="GO" id="GO:0005634">
    <property type="term" value="C:nucleus"/>
    <property type="evidence" value="ECO:0007669"/>
    <property type="project" value="InterPro"/>
</dbReference>
<gene>
    <name evidence="3" type="ORF">K402DRAFT_400762</name>
</gene>
<feature type="region of interest" description="Disordered" evidence="1">
    <location>
        <begin position="121"/>
        <end position="164"/>
    </location>
</feature>
<dbReference type="InterPro" id="IPR052584">
    <property type="entry name" value="U2_snRNP_Complex_Component"/>
</dbReference>
<dbReference type="InterPro" id="IPR007180">
    <property type="entry name" value="DUF382"/>
</dbReference>
<dbReference type="PANTHER" id="PTHR12785:SF6">
    <property type="entry name" value="SPLICING FACTOR 3B SUBUNIT 2"/>
    <property type="match status" value="1"/>
</dbReference>
<evidence type="ECO:0000256" key="1">
    <source>
        <dbReference type="SAM" id="MobiDB-lite"/>
    </source>
</evidence>
<organism evidence="3 4">
    <name type="scientific">Aulographum hederae CBS 113979</name>
    <dbReference type="NCBI Taxonomy" id="1176131"/>
    <lineage>
        <taxon>Eukaryota</taxon>
        <taxon>Fungi</taxon>
        <taxon>Dikarya</taxon>
        <taxon>Ascomycota</taxon>
        <taxon>Pezizomycotina</taxon>
        <taxon>Dothideomycetes</taxon>
        <taxon>Pleosporomycetidae</taxon>
        <taxon>Aulographales</taxon>
        <taxon>Aulographaceae</taxon>
    </lineage>
</organism>
<proteinExistence type="predicted"/>
<dbReference type="Pfam" id="PF04037">
    <property type="entry name" value="DUF382"/>
    <property type="match status" value="1"/>
</dbReference>
<dbReference type="InterPro" id="IPR006568">
    <property type="entry name" value="PSP_pro-rich"/>
</dbReference>
<dbReference type="EMBL" id="ML977141">
    <property type="protein sequence ID" value="KAF1990563.1"/>
    <property type="molecule type" value="Genomic_DNA"/>
</dbReference>
<feature type="compositionally biased region" description="Basic residues" evidence="1">
    <location>
        <begin position="153"/>
        <end position="164"/>
    </location>
</feature>
<sequence>MSKPKVTKNMRRRAQAKIKKAEQLTDNKKAASATPESSSRDATPAPAPTDIENGSRATFGVPPAGLNDAPMPDAPPAGADEPTAEPINFYDDITDDDINAFDPLMEQNYGDVLRKMGYTTRENPASKPANKPEVMEQEEFIPEEDDDDVLAGKLKKPPKKERKKMSVAQLKSSVKHPELVEWTDTYAKDPIFLVNVKSQKNVVPVPAHWSQKREYLSSKRGIEKPPFQLPKFIVDTGIVGMRDAVLEKQAEASLKQKQRERVQPKMGKLDVDYQKLYEAFFKYQTKPPLTRFGEVYYEGKEWEVDPKHLRPGVLSEDVKEALNIPPSAPPPWLVNMQRFGPPPSYPALKISGLNAPIPPGAIWGFHAGGYGRPPLDEHGHPLYGGDVFGVLQAEEKKKPIGEPVERKLWGELEPAAEPEEESDEDEDEEMDEDEEQVAEEKAPADVAGPGTASVDTTQIGEMDFVGGQFMVGKDQDDEDEDDELVAPRQAGIVLKERAIHATGLFGGEKAYVLPGGKKARDIPVLGQEDKNKKRKAGDVDVAVDIDALERENKLSKEEIRKQYEAQTKDKHNPWGNNAIDQDELTAMIGAAAKKAEKADAARKRFKADEKKR</sequence>
<feature type="region of interest" description="Disordered" evidence="1">
    <location>
        <begin position="1"/>
        <end position="95"/>
    </location>
</feature>
<evidence type="ECO:0000313" key="3">
    <source>
        <dbReference type="EMBL" id="KAF1990563.1"/>
    </source>
</evidence>
<reference evidence="3" key="1">
    <citation type="journal article" date="2020" name="Stud. Mycol.">
        <title>101 Dothideomycetes genomes: a test case for predicting lifestyles and emergence of pathogens.</title>
        <authorList>
            <person name="Haridas S."/>
            <person name="Albert R."/>
            <person name="Binder M."/>
            <person name="Bloem J."/>
            <person name="Labutti K."/>
            <person name="Salamov A."/>
            <person name="Andreopoulos B."/>
            <person name="Baker S."/>
            <person name="Barry K."/>
            <person name="Bills G."/>
            <person name="Bluhm B."/>
            <person name="Cannon C."/>
            <person name="Castanera R."/>
            <person name="Culley D."/>
            <person name="Daum C."/>
            <person name="Ezra D."/>
            <person name="Gonzalez J."/>
            <person name="Henrissat B."/>
            <person name="Kuo A."/>
            <person name="Liang C."/>
            <person name="Lipzen A."/>
            <person name="Lutzoni F."/>
            <person name="Magnuson J."/>
            <person name="Mondo S."/>
            <person name="Nolan M."/>
            <person name="Ohm R."/>
            <person name="Pangilinan J."/>
            <person name="Park H.-J."/>
            <person name="Ramirez L."/>
            <person name="Alfaro M."/>
            <person name="Sun H."/>
            <person name="Tritt A."/>
            <person name="Yoshinaga Y."/>
            <person name="Zwiers L.-H."/>
            <person name="Turgeon B."/>
            <person name="Goodwin S."/>
            <person name="Spatafora J."/>
            <person name="Crous P."/>
            <person name="Grigoriev I."/>
        </authorList>
    </citation>
    <scope>NUCLEOTIDE SEQUENCE</scope>
    <source>
        <strain evidence="3">CBS 113979</strain>
    </source>
</reference>
<feature type="compositionally biased region" description="Acidic residues" evidence="1">
    <location>
        <begin position="135"/>
        <end position="149"/>
    </location>
</feature>
<feature type="region of interest" description="Disordered" evidence="1">
    <location>
        <begin position="399"/>
        <end position="460"/>
    </location>
</feature>
<dbReference type="OrthoDB" id="10260794at2759"/>
<protein>
    <submittedName>
        <fullName evidence="3">DUF382-domain-containing protein</fullName>
    </submittedName>
</protein>
<dbReference type="AlphaFoldDB" id="A0A6G1HBF5"/>
<dbReference type="Proteomes" id="UP000800041">
    <property type="component" value="Unassembled WGS sequence"/>
</dbReference>
<feature type="compositionally biased region" description="Basic and acidic residues" evidence="1">
    <location>
        <begin position="19"/>
        <end position="29"/>
    </location>
</feature>
<name>A0A6G1HBF5_9PEZI</name>
<feature type="domain" description="PSP proline-rich" evidence="2">
    <location>
        <begin position="306"/>
        <end position="359"/>
    </location>
</feature>
<accession>A0A6G1HBF5</accession>
<evidence type="ECO:0000259" key="2">
    <source>
        <dbReference type="SMART" id="SM00581"/>
    </source>
</evidence>
<feature type="compositionally biased region" description="Acidic residues" evidence="1">
    <location>
        <begin position="414"/>
        <end position="437"/>
    </location>
</feature>
<keyword evidence="4" id="KW-1185">Reference proteome</keyword>
<dbReference type="SMART" id="SM00581">
    <property type="entry name" value="PSP"/>
    <property type="match status" value="1"/>
</dbReference>